<evidence type="ECO:0000256" key="1">
    <source>
        <dbReference type="SAM" id="MobiDB-lite"/>
    </source>
</evidence>
<keyword evidence="3" id="KW-1185">Reference proteome</keyword>
<reference evidence="2" key="2">
    <citation type="submission" date="2020-11" db="EMBL/GenBank/DDBJ databases">
        <authorList>
            <consortium name="DOE Joint Genome Institute"/>
            <person name="Kuo A."/>
            <person name="Miyauchi S."/>
            <person name="Kiss E."/>
            <person name="Drula E."/>
            <person name="Kohler A."/>
            <person name="Sanchez-Garcia M."/>
            <person name="Andreopoulos B."/>
            <person name="Barry K.W."/>
            <person name="Bonito G."/>
            <person name="Buee M."/>
            <person name="Carver A."/>
            <person name="Chen C."/>
            <person name="Cichocki N."/>
            <person name="Clum A."/>
            <person name="Culley D."/>
            <person name="Crous P.W."/>
            <person name="Fauchery L."/>
            <person name="Girlanda M."/>
            <person name="Hayes R."/>
            <person name="Keri Z."/>
            <person name="Labutti K."/>
            <person name="Lipzen A."/>
            <person name="Lombard V."/>
            <person name="Magnuson J."/>
            <person name="Maillard F."/>
            <person name="Morin E."/>
            <person name="Murat C."/>
            <person name="Nolan M."/>
            <person name="Ohm R."/>
            <person name="Pangilinan J."/>
            <person name="Pereira M."/>
            <person name="Perotto S."/>
            <person name="Peter M."/>
            <person name="Riley R."/>
            <person name="Sitrit Y."/>
            <person name="Stielow B."/>
            <person name="Szollosi G."/>
            <person name="Zifcakova L."/>
            <person name="Stursova M."/>
            <person name="Spatafora J.W."/>
            <person name="Tedersoo L."/>
            <person name="Vaario L.-M."/>
            <person name="Yamada A."/>
            <person name="Yan M."/>
            <person name="Wang P."/>
            <person name="Xu J."/>
            <person name="Bruns T."/>
            <person name="Baldrian P."/>
            <person name="Vilgalys R."/>
            <person name="Henrissat B."/>
            <person name="Grigoriev I.V."/>
            <person name="Hibbett D."/>
            <person name="Nagy L.G."/>
            <person name="Martin F.M."/>
        </authorList>
    </citation>
    <scope>NUCLEOTIDE SEQUENCE</scope>
    <source>
        <strain evidence="2">UH-Tt-Lm1</strain>
    </source>
</reference>
<feature type="region of interest" description="Disordered" evidence="1">
    <location>
        <begin position="1"/>
        <end position="29"/>
    </location>
</feature>
<protein>
    <submittedName>
        <fullName evidence="2">Uncharacterized protein</fullName>
    </submittedName>
</protein>
<dbReference type="Proteomes" id="UP000736335">
    <property type="component" value="Unassembled WGS sequence"/>
</dbReference>
<proteinExistence type="predicted"/>
<dbReference type="EMBL" id="WIUZ02000004">
    <property type="protein sequence ID" value="KAF9788250.1"/>
    <property type="molecule type" value="Genomic_DNA"/>
</dbReference>
<feature type="compositionally biased region" description="Low complexity" evidence="1">
    <location>
        <begin position="299"/>
        <end position="308"/>
    </location>
</feature>
<organism evidence="2 3">
    <name type="scientific">Thelephora terrestris</name>
    <dbReference type="NCBI Taxonomy" id="56493"/>
    <lineage>
        <taxon>Eukaryota</taxon>
        <taxon>Fungi</taxon>
        <taxon>Dikarya</taxon>
        <taxon>Basidiomycota</taxon>
        <taxon>Agaricomycotina</taxon>
        <taxon>Agaricomycetes</taxon>
        <taxon>Thelephorales</taxon>
        <taxon>Thelephoraceae</taxon>
        <taxon>Thelephora</taxon>
    </lineage>
</organism>
<gene>
    <name evidence="2" type="ORF">BJ322DRAFT_619707</name>
</gene>
<name>A0A9P6HM42_9AGAM</name>
<dbReference type="AlphaFoldDB" id="A0A9P6HM42"/>
<dbReference type="OrthoDB" id="10484759at2759"/>
<evidence type="ECO:0000313" key="2">
    <source>
        <dbReference type="EMBL" id="KAF9788250.1"/>
    </source>
</evidence>
<reference evidence="2" key="1">
    <citation type="journal article" date="2020" name="Nat. Commun.">
        <title>Large-scale genome sequencing of mycorrhizal fungi provides insights into the early evolution of symbiotic traits.</title>
        <authorList>
            <person name="Miyauchi S."/>
            <person name="Kiss E."/>
            <person name="Kuo A."/>
            <person name="Drula E."/>
            <person name="Kohler A."/>
            <person name="Sanchez-Garcia M."/>
            <person name="Morin E."/>
            <person name="Andreopoulos B."/>
            <person name="Barry K.W."/>
            <person name="Bonito G."/>
            <person name="Buee M."/>
            <person name="Carver A."/>
            <person name="Chen C."/>
            <person name="Cichocki N."/>
            <person name="Clum A."/>
            <person name="Culley D."/>
            <person name="Crous P.W."/>
            <person name="Fauchery L."/>
            <person name="Girlanda M."/>
            <person name="Hayes R.D."/>
            <person name="Keri Z."/>
            <person name="LaButti K."/>
            <person name="Lipzen A."/>
            <person name="Lombard V."/>
            <person name="Magnuson J."/>
            <person name="Maillard F."/>
            <person name="Murat C."/>
            <person name="Nolan M."/>
            <person name="Ohm R.A."/>
            <person name="Pangilinan J."/>
            <person name="Pereira M.F."/>
            <person name="Perotto S."/>
            <person name="Peter M."/>
            <person name="Pfister S."/>
            <person name="Riley R."/>
            <person name="Sitrit Y."/>
            <person name="Stielow J.B."/>
            <person name="Szollosi G."/>
            <person name="Zifcakova L."/>
            <person name="Stursova M."/>
            <person name="Spatafora J.W."/>
            <person name="Tedersoo L."/>
            <person name="Vaario L.M."/>
            <person name="Yamada A."/>
            <person name="Yan M."/>
            <person name="Wang P."/>
            <person name="Xu J."/>
            <person name="Bruns T."/>
            <person name="Baldrian P."/>
            <person name="Vilgalys R."/>
            <person name="Dunand C."/>
            <person name="Henrissat B."/>
            <person name="Grigoriev I.V."/>
            <person name="Hibbett D."/>
            <person name="Nagy L.G."/>
            <person name="Martin F.M."/>
        </authorList>
    </citation>
    <scope>NUCLEOTIDE SEQUENCE</scope>
    <source>
        <strain evidence="2">UH-Tt-Lm1</strain>
    </source>
</reference>
<feature type="region of interest" description="Disordered" evidence="1">
    <location>
        <begin position="284"/>
        <end position="309"/>
    </location>
</feature>
<sequence>MRTPANSATPLLAPSPSGPGAVPLPPTSLFASHEPELRMHRNPRVASVTFLGETYWKSRASELVSLEVASQTPTITKRGFDHMYHKSHGYRLTGGSRYFGNASNLVRKSQCDTLPHAPTWLDSDAVPPPPIMFVSPGQREKHDSAIAIDICSDSAKNVLKAAPLIPLEEAQRREVSRRNCAANRAANRLSEKEVRVEREVSRLKREVAEIAWNKAQAKRGEEESITRTAKEGQEKVLEVVEGQMREAGPTLRGAVAAREDGLVVAPTNWIVPLISLDEARHTEKAKRDAKSTKCTVPLSSPSPSAAAPVDSLMVNAGGGNTAKLELISLEEAKKRDRTRRLEEDAIKSRGRMLAHAGTGLSHVSLIPLAEARNQEALRRNGSSQGRDKLKTLNSTCWSRKPNCLVPSSLAIERGSGDQHPLRKDASTPKEKARWLTMMSGAGNLWTESDAVSAYPYHSYTNGYYP</sequence>
<comment type="caution">
    <text evidence="2">The sequence shown here is derived from an EMBL/GenBank/DDBJ whole genome shotgun (WGS) entry which is preliminary data.</text>
</comment>
<evidence type="ECO:0000313" key="3">
    <source>
        <dbReference type="Proteomes" id="UP000736335"/>
    </source>
</evidence>
<accession>A0A9P6HM42</accession>